<dbReference type="InterPro" id="IPR017853">
    <property type="entry name" value="GH"/>
</dbReference>
<evidence type="ECO:0000256" key="2">
    <source>
        <dbReference type="ARBA" id="ARBA00023295"/>
    </source>
</evidence>
<sequence length="169" mass="19118">MNTQNYFTEKGFDNILWLYAPASPISYGREKVLERLPTEATVDLIGMDQYTKQGQYVQWMKANCDMIASIAEEYDLIPTIAETGLDDGYQTINSSMWYYSEFTKAITHGNCTKMAYALTWINSNPSSYWLPIQGQVGIAGVDRMHANPSVAFVDAEKWVDISRDAGYHA</sequence>
<dbReference type="AlphaFoldDB" id="A0A7S2CF81"/>
<dbReference type="InterPro" id="IPR022790">
    <property type="entry name" value="GH26_dom"/>
</dbReference>
<dbReference type="SUPFAM" id="SSF51445">
    <property type="entry name" value="(Trans)glycosidases"/>
    <property type="match status" value="1"/>
</dbReference>
<gene>
    <name evidence="4" type="ORF">FPAR1323_LOCUS10654</name>
</gene>
<protein>
    <recommendedName>
        <fullName evidence="3">GH26 domain-containing protein</fullName>
    </recommendedName>
</protein>
<proteinExistence type="predicted"/>
<evidence type="ECO:0000259" key="3">
    <source>
        <dbReference type="PROSITE" id="PS51764"/>
    </source>
</evidence>
<dbReference type="Gene3D" id="3.20.20.80">
    <property type="entry name" value="Glycosidases"/>
    <property type="match status" value="1"/>
</dbReference>
<feature type="domain" description="GH26" evidence="3">
    <location>
        <begin position="1"/>
        <end position="154"/>
    </location>
</feature>
<evidence type="ECO:0000256" key="1">
    <source>
        <dbReference type="ARBA" id="ARBA00022801"/>
    </source>
</evidence>
<reference evidence="4" key="1">
    <citation type="submission" date="2021-01" db="EMBL/GenBank/DDBJ databases">
        <authorList>
            <person name="Corre E."/>
            <person name="Pelletier E."/>
            <person name="Niang G."/>
            <person name="Scheremetjew M."/>
            <person name="Finn R."/>
            <person name="Kale V."/>
            <person name="Holt S."/>
            <person name="Cochrane G."/>
            <person name="Meng A."/>
            <person name="Brown T."/>
            <person name="Cohen L."/>
        </authorList>
    </citation>
    <scope>NUCLEOTIDE SEQUENCE</scope>
    <source>
        <strain evidence="4">RCC1693</strain>
    </source>
</reference>
<dbReference type="GO" id="GO:0004553">
    <property type="term" value="F:hydrolase activity, hydrolyzing O-glycosyl compounds"/>
    <property type="evidence" value="ECO:0007669"/>
    <property type="project" value="InterPro"/>
</dbReference>
<keyword evidence="2" id="KW-0326">Glycosidase</keyword>
<dbReference type="EMBL" id="HBGT01020283">
    <property type="protein sequence ID" value="CAD9423812.1"/>
    <property type="molecule type" value="Transcribed_RNA"/>
</dbReference>
<evidence type="ECO:0000313" key="4">
    <source>
        <dbReference type="EMBL" id="CAD9423812.1"/>
    </source>
</evidence>
<organism evidence="4">
    <name type="scientific">Florenciella parvula</name>
    <dbReference type="NCBI Taxonomy" id="236787"/>
    <lineage>
        <taxon>Eukaryota</taxon>
        <taxon>Sar</taxon>
        <taxon>Stramenopiles</taxon>
        <taxon>Ochrophyta</taxon>
        <taxon>Dictyochophyceae</taxon>
        <taxon>Florenciellales</taxon>
        <taxon>Florenciella</taxon>
    </lineage>
</organism>
<name>A0A7S2CF81_9STRA</name>
<keyword evidence="1" id="KW-0378">Hydrolase</keyword>
<accession>A0A7S2CF81</accession>
<dbReference type="PROSITE" id="PS51764">
    <property type="entry name" value="GH26"/>
    <property type="match status" value="1"/>
</dbReference>